<reference evidence="4" key="2">
    <citation type="submission" date="2015-01" db="EMBL/GenBank/DDBJ databases">
        <title>Evolutionary Origins and Diversification of the Mycorrhizal Mutualists.</title>
        <authorList>
            <consortium name="DOE Joint Genome Institute"/>
            <consortium name="Mycorrhizal Genomics Consortium"/>
            <person name="Kohler A."/>
            <person name="Kuo A."/>
            <person name="Nagy L.G."/>
            <person name="Floudas D."/>
            <person name="Copeland A."/>
            <person name="Barry K.W."/>
            <person name="Cichocki N."/>
            <person name="Veneault-Fourrey C."/>
            <person name="LaButti K."/>
            <person name="Lindquist E.A."/>
            <person name="Lipzen A."/>
            <person name="Lundell T."/>
            <person name="Morin E."/>
            <person name="Murat C."/>
            <person name="Riley R."/>
            <person name="Ohm R."/>
            <person name="Sun H."/>
            <person name="Tunlid A."/>
            <person name="Henrissat B."/>
            <person name="Grigoriev I.V."/>
            <person name="Hibbett D.S."/>
            <person name="Martin F."/>
        </authorList>
    </citation>
    <scope>NUCLEOTIDE SEQUENCE [LARGE SCALE GENOMIC DNA]</scope>
    <source>
        <strain evidence="4">MUT 4182</strain>
    </source>
</reference>
<feature type="compositionally biased region" description="Basic and acidic residues" evidence="1">
    <location>
        <begin position="37"/>
        <end position="58"/>
    </location>
</feature>
<dbReference type="InterPro" id="IPR002591">
    <property type="entry name" value="Phosphodiest/P_Trfase"/>
</dbReference>
<organism evidence="3 4">
    <name type="scientific">Tulasnella calospora MUT 4182</name>
    <dbReference type="NCBI Taxonomy" id="1051891"/>
    <lineage>
        <taxon>Eukaryota</taxon>
        <taxon>Fungi</taxon>
        <taxon>Dikarya</taxon>
        <taxon>Basidiomycota</taxon>
        <taxon>Agaricomycotina</taxon>
        <taxon>Agaricomycetes</taxon>
        <taxon>Cantharellales</taxon>
        <taxon>Tulasnellaceae</taxon>
        <taxon>Tulasnella</taxon>
    </lineage>
</organism>
<evidence type="ECO:0000256" key="2">
    <source>
        <dbReference type="SAM" id="Phobius"/>
    </source>
</evidence>
<proteinExistence type="predicted"/>
<feature type="region of interest" description="Disordered" evidence="1">
    <location>
        <begin position="1"/>
        <end position="66"/>
    </location>
</feature>
<dbReference type="HOGENOM" id="CLU_918864_0_0_1"/>
<dbReference type="PANTHER" id="PTHR10151:SF120">
    <property type="entry name" value="BIS(5'-ADENOSYL)-TRIPHOSPHATASE"/>
    <property type="match status" value="1"/>
</dbReference>
<evidence type="ECO:0000256" key="1">
    <source>
        <dbReference type="SAM" id="MobiDB-lite"/>
    </source>
</evidence>
<evidence type="ECO:0000313" key="3">
    <source>
        <dbReference type="EMBL" id="KIO34326.1"/>
    </source>
</evidence>
<dbReference type="GO" id="GO:0047429">
    <property type="term" value="F:nucleoside triphosphate diphosphatase activity"/>
    <property type="evidence" value="ECO:0007669"/>
    <property type="project" value="TreeGrafter"/>
</dbReference>
<keyword evidence="2" id="KW-1133">Transmembrane helix</keyword>
<gene>
    <name evidence="3" type="ORF">M407DRAFT_16861</name>
</gene>
<accession>A0A0C3QWR3</accession>
<dbReference type="Pfam" id="PF01663">
    <property type="entry name" value="Phosphodiest"/>
    <property type="match status" value="1"/>
</dbReference>
<keyword evidence="2" id="KW-0812">Transmembrane</keyword>
<dbReference type="OrthoDB" id="415411at2759"/>
<dbReference type="PANTHER" id="PTHR10151">
    <property type="entry name" value="ECTONUCLEOTIDE PYROPHOSPHATASE/PHOSPHODIESTERASE"/>
    <property type="match status" value="1"/>
</dbReference>
<protein>
    <submittedName>
        <fullName evidence="3">Uncharacterized protein</fullName>
    </submittedName>
</protein>
<dbReference type="GO" id="GO:0017111">
    <property type="term" value="F:ribonucleoside triphosphate phosphatase activity"/>
    <property type="evidence" value="ECO:0007669"/>
    <property type="project" value="TreeGrafter"/>
</dbReference>
<dbReference type="CDD" id="cd16018">
    <property type="entry name" value="Enpp"/>
    <property type="match status" value="1"/>
</dbReference>
<reference evidence="3 4" key="1">
    <citation type="submission" date="2014-04" db="EMBL/GenBank/DDBJ databases">
        <authorList>
            <consortium name="DOE Joint Genome Institute"/>
            <person name="Kuo A."/>
            <person name="Girlanda M."/>
            <person name="Perotto S."/>
            <person name="Kohler A."/>
            <person name="Nagy L.G."/>
            <person name="Floudas D."/>
            <person name="Copeland A."/>
            <person name="Barry K.W."/>
            <person name="Cichocki N."/>
            <person name="Veneault-Fourrey C."/>
            <person name="LaButti K."/>
            <person name="Lindquist E.A."/>
            <person name="Lipzen A."/>
            <person name="Lundell T."/>
            <person name="Morin E."/>
            <person name="Murat C."/>
            <person name="Sun H."/>
            <person name="Tunlid A."/>
            <person name="Henrissat B."/>
            <person name="Grigoriev I.V."/>
            <person name="Hibbett D.S."/>
            <person name="Martin F."/>
            <person name="Nordberg H.P."/>
            <person name="Cantor M.N."/>
            <person name="Hua S.X."/>
        </authorList>
    </citation>
    <scope>NUCLEOTIDE SEQUENCE [LARGE SCALE GENOMIC DNA]</scope>
    <source>
        <strain evidence="3 4">MUT 4182</strain>
    </source>
</reference>
<dbReference type="Gene3D" id="3.40.720.10">
    <property type="entry name" value="Alkaline Phosphatase, subunit A"/>
    <property type="match status" value="1"/>
</dbReference>
<feature type="compositionally biased region" description="Low complexity" evidence="1">
    <location>
        <begin position="16"/>
        <end position="28"/>
    </location>
</feature>
<name>A0A0C3QWR3_9AGAM</name>
<sequence>MPRPLAKKGSFSQEEISLTTPSSPISLSRPVDLPAYSDRDPREKTRNQYDDREKGRDQEVDDDEHGESAALLSEMEGMEEKGDSSNRVSRRRKLLALGFIFLILSVVGGSAWWSKGPPSRNVETQNLGVLSNGTHEFKPTILMVSLDGLRAEYVERNLTTHLHDISVQGLRAKFIRPVFPSLTFPNHWALMTGLYAESHGLVANTFFDPISGETFRYTDPKHSWNASWWGGEPAWATAVKAGLTTANLMWPGPPVTREGISPTYYVPFKDHVALDWKHDQIFEWLDMPLEVRPQLITGKSFER</sequence>
<dbReference type="EMBL" id="KN822943">
    <property type="protein sequence ID" value="KIO34326.1"/>
    <property type="molecule type" value="Genomic_DNA"/>
</dbReference>
<keyword evidence="4" id="KW-1185">Reference proteome</keyword>
<dbReference type="STRING" id="1051891.A0A0C3QWR3"/>
<feature type="transmembrane region" description="Helical" evidence="2">
    <location>
        <begin position="94"/>
        <end position="113"/>
    </location>
</feature>
<evidence type="ECO:0000313" key="4">
    <source>
        <dbReference type="Proteomes" id="UP000054248"/>
    </source>
</evidence>
<dbReference type="Proteomes" id="UP000054248">
    <property type="component" value="Unassembled WGS sequence"/>
</dbReference>
<keyword evidence="2" id="KW-0472">Membrane</keyword>
<dbReference type="AlphaFoldDB" id="A0A0C3QWR3"/>
<dbReference type="GO" id="GO:0009141">
    <property type="term" value="P:nucleoside triphosphate metabolic process"/>
    <property type="evidence" value="ECO:0007669"/>
    <property type="project" value="TreeGrafter"/>
</dbReference>
<dbReference type="InterPro" id="IPR017850">
    <property type="entry name" value="Alkaline_phosphatase_core_sf"/>
</dbReference>
<dbReference type="SUPFAM" id="SSF53649">
    <property type="entry name" value="Alkaline phosphatase-like"/>
    <property type="match status" value="1"/>
</dbReference>